<dbReference type="Proteomes" id="UP000800038">
    <property type="component" value="Unassembled WGS sequence"/>
</dbReference>
<name>A0A6A5T780_9PLEO</name>
<organism evidence="3 4">
    <name type="scientific">Clathrospora elynae</name>
    <dbReference type="NCBI Taxonomy" id="706981"/>
    <lineage>
        <taxon>Eukaryota</taxon>
        <taxon>Fungi</taxon>
        <taxon>Dikarya</taxon>
        <taxon>Ascomycota</taxon>
        <taxon>Pezizomycotina</taxon>
        <taxon>Dothideomycetes</taxon>
        <taxon>Pleosporomycetidae</taxon>
        <taxon>Pleosporales</taxon>
        <taxon>Diademaceae</taxon>
        <taxon>Clathrospora</taxon>
    </lineage>
</organism>
<reference evidence="3" key="1">
    <citation type="journal article" date="2020" name="Stud. Mycol.">
        <title>101 Dothideomycetes genomes: a test case for predicting lifestyles and emergence of pathogens.</title>
        <authorList>
            <person name="Haridas S."/>
            <person name="Albert R."/>
            <person name="Binder M."/>
            <person name="Bloem J."/>
            <person name="Labutti K."/>
            <person name="Salamov A."/>
            <person name="Andreopoulos B."/>
            <person name="Baker S."/>
            <person name="Barry K."/>
            <person name="Bills G."/>
            <person name="Bluhm B."/>
            <person name="Cannon C."/>
            <person name="Castanera R."/>
            <person name="Culley D."/>
            <person name="Daum C."/>
            <person name="Ezra D."/>
            <person name="Gonzalez J."/>
            <person name="Henrissat B."/>
            <person name="Kuo A."/>
            <person name="Liang C."/>
            <person name="Lipzen A."/>
            <person name="Lutzoni F."/>
            <person name="Magnuson J."/>
            <person name="Mondo S."/>
            <person name="Nolan M."/>
            <person name="Ohm R."/>
            <person name="Pangilinan J."/>
            <person name="Park H.-J."/>
            <person name="Ramirez L."/>
            <person name="Alfaro M."/>
            <person name="Sun H."/>
            <person name="Tritt A."/>
            <person name="Yoshinaga Y."/>
            <person name="Zwiers L.-H."/>
            <person name="Turgeon B."/>
            <person name="Goodwin S."/>
            <person name="Spatafora J."/>
            <person name="Crous P."/>
            <person name="Grigoriev I."/>
        </authorList>
    </citation>
    <scope>NUCLEOTIDE SEQUENCE</scope>
    <source>
        <strain evidence="3">CBS 161.51</strain>
    </source>
</reference>
<evidence type="ECO:0000256" key="1">
    <source>
        <dbReference type="SAM" id="MobiDB-lite"/>
    </source>
</evidence>
<keyword evidence="2" id="KW-0472">Membrane</keyword>
<keyword evidence="4" id="KW-1185">Reference proteome</keyword>
<keyword evidence="2" id="KW-1133">Transmembrane helix</keyword>
<evidence type="ECO:0000256" key="2">
    <source>
        <dbReference type="SAM" id="Phobius"/>
    </source>
</evidence>
<dbReference type="EMBL" id="ML976013">
    <property type="protein sequence ID" value="KAF1944907.1"/>
    <property type="molecule type" value="Genomic_DNA"/>
</dbReference>
<dbReference type="AlphaFoldDB" id="A0A6A5T780"/>
<protein>
    <submittedName>
        <fullName evidence="3">Uncharacterized protein</fullName>
    </submittedName>
</protein>
<feature type="region of interest" description="Disordered" evidence="1">
    <location>
        <begin position="68"/>
        <end position="93"/>
    </location>
</feature>
<evidence type="ECO:0000313" key="4">
    <source>
        <dbReference type="Proteomes" id="UP000800038"/>
    </source>
</evidence>
<gene>
    <name evidence="3" type="ORF">EJ02DRAFT_452004</name>
</gene>
<evidence type="ECO:0000313" key="3">
    <source>
        <dbReference type="EMBL" id="KAF1944907.1"/>
    </source>
</evidence>
<keyword evidence="2" id="KW-0812">Transmembrane</keyword>
<accession>A0A6A5T780</accession>
<feature type="transmembrane region" description="Helical" evidence="2">
    <location>
        <begin position="20"/>
        <end position="41"/>
    </location>
</feature>
<sequence>MSPPSAHPAVPVSHSRVPSALHLLLIIIALAIDAAAGTVALDDFLDSYGNCALLSPWINTISLAIASAPAPSPPPTSHRSQRSAPVNSQHRTP</sequence>
<proteinExistence type="predicted"/>
<feature type="compositionally biased region" description="Polar residues" evidence="1">
    <location>
        <begin position="82"/>
        <end position="93"/>
    </location>
</feature>